<evidence type="ECO:0000313" key="2">
    <source>
        <dbReference type="EMBL" id="AEF83880.1"/>
    </source>
</evidence>
<dbReference type="PANTHER" id="PTHR21666:SF270">
    <property type="entry name" value="MUREIN HYDROLASE ACTIVATOR ENVC"/>
    <property type="match status" value="1"/>
</dbReference>
<name>F5YPC7_TREPZ</name>
<dbReference type="InterPro" id="IPR011055">
    <property type="entry name" value="Dup_hybrid_motif"/>
</dbReference>
<keyword evidence="3" id="KW-1185">Reference proteome</keyword>
<dbReference type="Pfam" id="PF01551">
    <property type="entry name" value="Peptidase_M23"/>
    <property type="match status" value="1"/>
</dbReference>
<dbReference type="EMBL" id="CP001843">
    <property type="protein sequence ID" value="AEF83880.1"/>
    <property type="molecule type" value="Genomic_DNA"/>
</dbReference>
<gene>
    <name evidence="2" type="ordered locus">TREPR_1579</name>
</gene>
<protein>
    <submittedName>
        <fullName evidence="2">M23/M37 peptidase domain protein</fullName>
    </submittedName>
</protein>
<accession>F5YPC7</accession>
<dbReference type="SUPFAM" id="SSF51261">
    <property type="entry name" value="Duplicated hybrid motif"/>
    <property type="match status" value="1"/>
</dbReference>
<feature type="domain" description="M23ase beta-sheet core" evidence="1">
    <location>
        <begin position="225"/>
        <end position="319"/>
    </location>
</feature>
<dbReference type="Proteomes" id="UP000009223">
    <property type="component" value="Chromosome"/>
</dbReference>
<dbReference type="Gene3D" id="2.70.70.10">
    <property type="entry name" value="Glucose Permease (Domain IIA)"/>
    <property type="match status" value="1"/>
</dbReference>
<dbReference type="InterPro" id="IPR016047">
    <property type="entry name" value="M23ase_b-sheet_dom"/>
</dbReference>
<dbReference type="HOGENOM" id="CLU_029425_7_2_12"/>
<reference evidence="2 3" key="2">
    <citation type="journal article" date="2011" name="ISME J.">
        <title>RNA-seq reveals cooperative metabolic interactions between two termite-gut spirochete species in co-culture.</title>
        <authorList>
            <person name="Rosenthal A.Z."/>
            <person name="Matson E.G."/>
            <person name="Eldar A."/>
            <person name="Leadbetter J.R."/>
        </authorList>
    </citation>
    <scope>NUCLEOTIDE SEQUENCE [LARGE SCALE GENOMIC DNA]</scope>
    <source>
        <strain evidence="3">ATCC BAA-887 / DSM 12427 / ZAS-2</strain>
    </source>
</reference>
<sequence>MPFFRSKPGQAREPGRKMKKRVLRMVFGIFFALSLSAQESLPNLPVISRLDPGDMVFRQYIADVEAARRRIFNRDRTGDTAELLAGDLTIYAYQLGAGEDVFTLAARCNIPYAALATLNRLAHKDGFAGAPQLILPSMPGVFIPENPESDLELLIFTGRASLDGVPVTINRAGKRERFLFIPGDDFSPTERAFFLNTGFRYPLRNYRLTSPFGPRVNPVTGNFAVHQGLDLAAPEGTEVFAVREGTVVELGTDPVYGNYIIIRHGENWASLYGHLSKFETALRNNVRSGSLIGRVGSTGQSTGPHLHFELRQNGRAQDPGRLLFTK</sequence>
<dbReference type="GO" id="GO:0004222">
    <property type="term" value="F:metalloendopeptidase activity"/>
    <property type="evidence" value="ECO:0007669"/>
    <property type="project" value="TreeGrafter"/>
</dbReference>
<evidence type="ECO:0000259" key="1">
    <source>
        <dbReference type="Pfam" id="PF01551"/>
    </source>
</evidence>
<dbReference type="STRING" id="545694.TREPR_1579"/>
<organism evidence="2 3">
    <name type="scientific">Treponema primitia (strain ATCC BAA-887 / DSM 12427 / ZAS-2)</name>
    <dbReference type="NCBI Taxonomy" id="545694"/>
    <lineage>
        <taxon>Bacteria</taxon>
        <taxon>Pseudomonadati</taxon>
        <taxon>Spirochaetota</taxon>
        <taxon>Spirochaetia</taxon>
        <taxon>Spirochaetales</taxon>
        <taxon>Treponemataceae</taxon>
        <taxon>Treponema</taxon>
    </lineage>
</organism>
<dbReference type="KEGG" id="tpi:TREPR_1579"/>
<dbReference type="eggNOG" id="COG0739">
    <property type="taxonomic scope" value="Bacteria"/>
</dbReference>
<dbReference type="CDD" id="cd12797">
    <property type="entry name" value="M23_peptidase"/>
    <property type="match status" value="1"/>
</dbReference>
<proteinExistence type="predicted"/>
<dbReference type="AlphaFoldDB" id="F5YPC7"/>
<dbReference type="InterPro" id="IPR050570">
    <property type="entry name" value="Cell_wall_metabolism_enzyme"/>
</dbReference>
<evidence type="ECO:0000313" key="3">
    <source>
        <dbReference type="Proteomes" id="UP000009223"/>
    </source>
</evidence>
<dbReference type="PANTHER" id="PTHR21666">
    <property type="entry name" value="PEPTIDASE-RELATED"/>
    <property type="match status" value="1"/>
</dbReference>
<reference evidence="3" key="1">
    <citation type="submission" date="2009-12" db="EMBL/GenBank/DDBJ databases">
        <title>Complete sequence of Treponema primitia strain ZAS-2.</title>
        <authorList>
            <person name="Tetu S.G."/>
            <person name="Matson E."/>
            <person name="Ren Q."/>
            <person name="Seshadri R."/>
            <person name="Elbourne L."/>
            <person name="Hassan K.A."/>
            <person name="Durkin A."/>
            <person name="Radune D."/>
            <person name="Mohamoud Y."/>
            <person name="Shay R."/>
            <person name="Jin S."/>
            <person name="Zhang X."/>
            <person name="Lucey K."/>
            <person name="Ballor N.R."/>
            <person name="Ottesen E."/>
            <person name="Rosenthal R."/>
            <person name="Allen A."/>
            <person name="Leadbetter J.R."/>
            <person name="Paulsen I.T."/>
        </authorList>
    </citation>
    <scope>NUCLEOTIDE SEQUENCE [LARGE SCALE GENOMIC DNA]</scope>
    <source>
        <strain evidence="3">ATCC BAA-887 / DSM 12427 / ZAS-2</strain>
    </source>
</reference>